<keyword evidence="4" id="KW-0732">Signal</keyword>
<evidence type="ECO:0000256" key="3">
    <source>
        <dbReference type="ARBA" id="ARBA00061308"/>
    </source>
</evidence>
<dbReference type="InterPro" id="IPR016024">
    <property type="entry name" value="ARM-type_fold"/>
</dbReference>
<reference evidence="5 6" key="1">
    <citation type="submission" date="2018-01" db="EMBL/GenBank/DDBJ databases">
        <title>Comparison of the Chinese Bamboo Partridge and Red Junglefowl genome sequences highlights the importance of demography in genome evolution.</title>
        <authorList>
            <person name="Tiley G.P."/>
            <person name="Kimball R.T."/>
            <person name="Braun E.L."/>
            <person name="Burleigh J.G."/>
        </authorList>
    </citation>
    <scope>NUCLEOTIDE SEQUENCE [LARGE SCALE GENOMIC DNA]</scope>
    <source>
        <strain evidence="5">RTK389</strain>
        <tissue evidence="5">Blood</tissue>
    </source>
</reference>
<comment type="caution">
    <text evidence="5">The sequence shown here is derived from an EMBL/GenBank/DDBJ whole genome shotgun (WGS) entry which is preliminary data.</text>
</comment>
<evidence type="ECO:0000256" key="4">
    <source>
        <dbReference type="SAM" id="SignalP"/>
    </source>
</evidence>
<dbReference type="GO" id="GO:0008283">
    <property type="term" value="P:cell population proliferation"/>
    <property type="evidence" value="ECO:0007669"/>
    <property type="project" value="InterPro"/>
</dbReference>
<evidence type="ECO:0000313" key="5">
    <source>
        <dbReference type="EMBL" id="POI25748.1"/>
    </source>
</evidence>
<feature type="chain" id="PRO_5015123807" description="BRAT1 protein" evidence="4">
    <location>
        <begin position="18"/>
        <end position="794"/>
    </location>
</feature>
<dbReference type="Gene3D" id="1.25.10.10">
    <property type="entry name" value="Leucine-rich Repeat Variant"/>
    <property type="match status" value="1"/>
</dbReference>
<dbReference type="OrthoDB" id="10057956at2759"/>
<dbReference type="SUPFAM" id="SSF48371">
    <property type="entry name" value="ARM repeat"/>
    <property type="match status" value="1"/>
</dbReference>
<dbReference type="PANTHER" id="PTHR21331:SF2">
    <property type="entry name" value="BRCA1-ASSOCIATED ATM ACTIVATOR 1"/>
    <property type="match status" value="1"/>
</dbReference>
<comment type="similarity">
    <text evidence="3">Belongs to the BRAT1 family.</text>
</comment>
<dbReference type="GO" id="GO:0005737">
    <property type="term" value="C:cytoplasm"/>
    <property type="evidence" value="ECO:0007669"/>
    <property type="project" value="UniProtKB-SubCell"/>
</dbReference>
<dbReference type="InterPro" id="IPR038904">
    <property type="entry name" value="BRAT1"/>
</dbReference>
<evidence type="ECO:0000256" key="1">
    <source>
        <dbReference type="ARBA" id="ARBA00004496"/>
    </source>
</evidence>
<keyword evidence="6" id="KW-1185">Reference proteome</keyword>
<dbReference type="GO" id="GO:0006974">
    <property type="term" value="P:DNA damage response"/>
    <property type="evidence" value="ECO:0007669"/>
    <property type="project" value="InterPro"/>
</dbReference>
<name>A0A2P4SNQ5_BAMTH</name>
<accession>A0A2P4SNQ5</accession>
<dbReference type="GO" id="GO:0005634">
    <property type="term" value="C:nucleus"/>
    <property type="evidence" value="ECO:0007669"/>
    <property type="project" value="TreeGrafter"/>
</dbReference>
<sequence length="794" mass="87862">MSRACALLLPRVCAALADPRQPSFDDTCLEKMLDWFRELREAEPTVKLLRDNPCLTEFFTAVLALPEPEPNVLSFTLRLAGIVAAVEDSFMHLQQLELLARLFGEDGPLNSAAWEDASVRSGWVEGVHSMVQHQAALHFICSGGGIDVIFTLQGDPSLFVASAACRLLVHLLTLSVGSELTVPLNAKDCNWPACAHMIIKHIEESLQSSSASHIKQSLKLLTSLFGSCQAPWTKVLWLGIAKQVESFLTDDSVQAQHILADLLLNMASPQVVRIKALTVLLQPMDCILRAAFQPLEYAGLLDESVSDPSAVESLLSSKSSCASLLCQTLAHLEELLSVAFLPVNLPYASLLRSVVTILQLCNGLLVPASPLGGKISQILVGCFRVQKSALDALAALSDQKYPDTVVRRLFDVLLAYLESPNTTPTVLKKSFKAMSKWLMSLPGMSFFKNQQQTEKTLQDVFLVLQKRLCSPYWEVRDSSLEFLTNLIRNLRDHDEFRQSLLSSEVPKLTENLLDDPESYVRASAVTAMGHLAFITYFFVPESPVAGNQYNKEKTVAKLQEILSTDSEGFPRRAVMNVFTMWLKESCTGQLEETEQFVSTVVQTAAHDLDWEVKLGCLELVQIFCNHMFCRFGLPECPYAPVLSAVTSSICQNEPLQIFCRANLFSFLFRSLCDCDKPVGQKACDILLTLKSHFCQSSTVDSQGTGDLSAGHGIHWLQGTLRQGSLVQNFPTDDGNGVDFQDPESMMLALRTIDLMELHNDLNKCSDYMEKSPQSLLEDILATVGTVEENEADCY</sequence>
<evidence type="ECO:0008006" key="7">
    <source>
        <dbReference type="Google" id="ProtNLM"/>
    </source>
</evidence>
<evidence type="ECO:0000256" key="2">
    <source>
        <dbReference type="ARBA" id="ARBA00022490"/>
    </source>
</evidence>
<dbReference type="AlphaFoldDB" id="A0A2P4SNQ5"/>
<proteinExistence type="inferred from homology"/>
<keyword evidence="2" id="KW-0963">Cytoplasm</keyword>
<dbReference type="PANTHER" id="PTHR21331">
    <property type="entry name" value="BRCA1-ASSOCIATED ATM ACTIVATOR 1"/>
    <property type="match status" value="1"/>
</dbReference>
<gene>
    <name evidence="5" type="ORF">CIB84_010503</name>
</gene>
<feature type="signal peptide" evidence="4">
    <location>
        <begin position="1"/>
        <end position="17"/>
    </location>
</feature>
<protein>
    <recommendedName>
        <fullName evidence="7">BRAT1 protein</fullName>
    </recommendedName>
</protein>
<dbReference type="Proteomes" id="UP000237246">
    <property type="component" value="Unassembled WGS sequence"/>
</dbReference>
<dbReference type="InterPro" id="IPR011989">
    <property type="entry name" value="ARM-like"/>
</dbReference>
<dbReference type="EMBL" id="PPHD01032417">
    <property type="protein sequence ID" value="POI25748.1"/>
    <property type="molecule type" value="Genomic_DNA"/>
</dbReference>
<comment type="subcellular location">
    <subcellularLocation>
        <location evidence="1">Cytoplasm</location>
    </subcellularLocation>
</comment>
<evidence type="ECO:0000313" key="6">
    <source>
        <dbReference type="Proteomes" id="UP000237246"/>
    </source>
</evidence>
<organism evidence="5 6">
    <name type="scientific">Bambusicola thoracicus</name>
    <name type="common">Chinese bamboo-partridge</name>
    <name type="synonym">Perdix thoracica</name>
    <dbReference type="NCBI Taxonomy" id="9083"/>
    <lineage>
        <taxon>Eukaryota</taxon>
        <taxon>Metazoa</taxon>
        <taxon>Chordata</taxon>
        <taxon>Craniata</taxon>
        <taxon>Vertebrata</taxon>
        <taxon>Euteleostomi</taxon>
        <taxon>Archelosauria</taxon>
        <taxon>Archosauria</taxon>
        <taxon>Dinosauria</taxon>
        <taxon>Saurischia</taxon>
        <taxon>Theropoda</taxon>
        <taxon>Coelurosauria</taxon>
        <taxon>Aves</taxon>
        <taxon>Neognathae</taxon>
        <taxon>Galloanserae</taxon>
        <taxon>Galliformes</taxon>
        <taxon>Phasianidae</taxon>
        <taxon>Perdicinae</taxon>
        <taxon>Bambusicola</taxon>
    </lineage>
</organism>